<dbReference type="SUPFAM" id="SSF89623">
    <property type="entry name" value="Ribose/Galactose isomerase RpiB/AlsB"/>
    <property type="match status" value="1"/>
</dbReference>
<dbReference type="PANTHER" id="PTHR30345">
    <property type="entry name" value="RIBOSE-5-PHOSPHATE ISOMERASE B"/>
    <property type="match status" value="1"/>
</dbReference>
<gene>
    <name evidence="2" type="ORF">HMPREF1630_01425</name>
</gene>
<comment type="caution">
    <text evidence="2">The sequence shown here is derived from an EMBL/GenBank/DDBJ whole genome shotgun (WGS) entry which is preliminary data.</text>
</comment>
<dbReference type="NCBIfam" id="NF006381">
    <property type="entry name" value="PRK08622.1"/>
    <property type="match status" value="1"/>
</dbReference>
<keyword evidence="2" id="KW-0413">Isomerase</keyword>
<name>A0A095X4Q9_9FIRM</name>
<dbReference type="GO" id="GO:0009052">
    <property type="term" value="P:pentose-phosphate shunt, non-oxidative branch"/>
    <property type="evidence" value="ECO:0007669"/>
    <property type="project" value="TreeGrafter"/>
</dbReference>
<evidence type="ECO:0000313" key="2">
    <source>
        <dbReference type="EMBL" id="KGF05095.1"/>
    </source>
</evidence>
<proteinExistence type="inferred from homology"/>
<dbReference type="GO" id="GO:0004751">
    <property type="term" value="F:ribose-5-phosphate isomerase activity"/>
    <property type="evidence" value="ECO:0007669"/>
    <property type="project" value="TreeGrafter"/>
</dbReference>
<evidence type="ECO:0000256" key="1">
    <source>
        <dbReference type="ARBA" id="ARBA00008754"/>
    </source>
</evidence>
<dbReference type="Gene3D" id="3.40.1400.10">
    <property type="entry name" value="Sugar-phosphate isomerase, RpiB/LacA/LacB"/>
    <property type="match status" value="1"/>
</dbReference>
<dbReference type="GO" id="GO:0019316">
    <property type="term" value="P:D-allose catabolic process"/>
    <property type="evidence" value="ECO:0007669"/>
    <property type="project" value="TreeGrafter"/>
</dbReference>
<dbReference type="eggNOG" id="COG0698">
    <property type="taxonomic scope" value="Bacteria"/>
</dbReference>
<dbReference type="GO" id="GO:0050044">
    <property type="term" value="F:galactose-6-phosphate isomerase activity"/>
    <property type="evidence" value="ECO:0007669"/>
    <property type="project" value="UniProtKB-EC"/>
</dbReference>
<reference evidence="2 3" key="1">
    <citation type="submission" date="2014-07" db="EMBL/GenBank/DDBJ databases">
        <authorList>
            <person name="McCorrison J."/>
            <person name="Sanka R."/>
            <person name="Torralba M."/>
            <person name="Gillis M."/>
            <person name="Haft D.H."/>
            <person name="Methe B."/>
            <person name="Sutton G."/>
            <person name="Nelson K.E."/>
        </authorList>
    </citation>
    <scope>NUCLEOTIDE SEQUENCE [LARGE SCALE GENOMIC DNA]</scope>
    <source>
        <strain evidence="2 3">S7-1-13</strain>
    </source>
</reference>
<dbReference type="EMBL" id="JRMW01000019">
    <property type="protein sequence ID" value="KGF05095.1"/>
    <property type="molecule type" value="Genomic_DNA"/>
</dbReference>
<dbReference type="EC" id="5.3.1.26" evidence="2"/>
<dbReference type="NCBIfam" id="TIGR00689">
    <property type="entry name" value="rpiB_lacA_lacB"/>
    <property type="match status" value="1"/>
</dbReference>
<dbReference type="RefSeq" id="WP_037326373.1">
    <property type="nucleotide sequence ID" value="NZ_JRMW01000019.1"/>
</dbReference>
<dbReference type="PIRSF" id="PIRSF005384">
    <property type="entry name" value="RpiB_LacA_B"/>
    <property type="match status" value="1"/>
</dbReference>
<dbReference type="Pfam" id="PF02502">
    <property type="entry name" value="LacAB_rpiB"/>
    <property type="match status" value="1"/>
</dbReference>
<protein>
    <submittedName>
        <fullName evidence="2">Galactose-6-phosphate isomerase</fullName>
        <ecNumber evidence="2">5.3.1.26</ecNumber>
    </submittedName>
</protein>
<organism evidence="2 3">
    <name type="scientific">Anaerococcus lactolyticus S7-1-13</name>
    <dbReference type="NCBI Taxonomy" id="1284686"/>
    <lineage>
        <taxon>Bacteria</taxon>
        <taxon>Bacillati</taxon>
        <taxon>Bacillota</taxon>
        <taxon>Tissierellia</taxon>
        <taxon>Tissierellales</taxon>
        <taxon>Peptoniphilaceae</taxon>
        <taxon>Anaerococcus</taxon>
    </lineage>
</organism>
<dbReference type="PANTHER" id="PTHR30345:SF0">
    <property type="entry name" value="DNA DAMAGE-REPAIR_TOLERATION PROTEIN DRT102"/>
    <property type="match status" value="1"/>
</dbReference>
<dbReference type="AlphaFoldDB" id="A0A095X4Q9"/>
<evidence type="ECO:0000313" key="3">
    <source>
        <dbReference type="Proteomes" id="UP000029579"/>
    </source>
</evidence>
<dbReference type="InterPro" id="IPR036569">
    <property type="entry name" value="RpiB_LacA_LacB_sf"/>
</dbReference>
<dbReference type="Proteomes" id="UP000029579">
    <property type="component" value="Unassembled WGS sequence"/>
</dbReference>
<dbReference type="NCBIfam" id="NF004051">
    <property type="entry name" value="PRK05571.1"/>
    <property type="match status" value="1"/>
</dbReference>
<dbReference type="InterPro" id="IPR003500">
    <property type="entry name" value="RpiB_LacA_LacB"/>
</dbReference>
<comment type="similarity">
    <text evidence="1">Belongs to the LacAB/RpiB family.</text>
</comment>
<dbReference type="OrthoDB" id="1778624at2"/>
<sequence>MKIALGCDHIVTSLKMQVSDHLKSLGHEVYDVGCYDNTRTHYPIYGKKVGELVASGECDLGVVLCGTGVGITTSVNKAFGTRCALVRDVETARAARRELNANVIGFGGMIVGKDLALEIVDGFLETEYEPSPDREKIIEKIMAIEESYKDDKAKQVANDEFFTEFIEKWDRGEYHD</sequence>
<accession>A0A095X4Q9</accession>